<dbReference type="GO" id="GO:0030420">
    <property type="term" value="P:establishment of competence for transformation"/>
    <property type="evidence" value="ECO:0007669"/>
    <property type="project" value="InterPro"/>
</dbReference>
<reference evidence="9 10" key="1">
    <citation type="submission" date="2017-05" db="EMBL/GenBank/DDBJ databases">
        <authorList>
            <person name="Song R."/>
            <person name="Chenine A.L."/>
            <person name="Ruprecht R.M."/>
        </authorList>
    </citation>
    <scope>NUCLEOTIDE SEQUENCE [LARGE SCALE GENOMIC DNA]</scope>
    <source>
        <strain evidence="9 10">DSM 26136</strain>
    </source>
</reference>
<dbReference type="InterPro" id="IPR036866">
    <property type="entry name" value="RibonucZ/Hydroxyglut_hydro"/>
</dbReference>
<feature type="transmembrane region" description="Helical" evidence="7">
    <location>
        <begin position="339"/>
        <end position="362"/>
    </location>
</feature>
<accession>A0A1Y0EME9</accession>
<proteinExistence type="predicted"/>
<dbReference type="Proteomes" id="UP000196138">
    <property type="component" value="Chromosome"/>
</dbReference>
<evidence type="ECO:0000259" key="8">
    <source>
        <dbReference type="SMART" id="SM00849"/>
    </source>
</evidence>
<organism evidence="9 10">
    <name type="scientific">Comamonas serinivorans</name>
    <dbReference type="NCBI Taxonomy" id="1082851"/>
    <lineage>
        <taxon>Bacteria</taxon>
        <taxon>Pseudomonadati</taxon>
        <taxon>Pseudomonadota</taxon>
        <taxon>Betaproteobacteria</taxon>
        <taxon>Burkholderiales</taxon>
        <taxon>Comamonadaceae</taxon>
        <taxon>Comamonas</taxon>
    </lineage>
</organism>
<dbReference type="SMART" id="SM00849">
    <property type="entry name" value="Lactamase_B"/>
    <property type="match status" value="1"/>
</dbReference>
<evidence type="ECO:0000256" key="1">
    <source>
        <dbReference type="ARBA" id="ARBA00004651"/>
    </source>
</evidence>
<keyword evidence="3 7" id="KW-0812">Transmembrane</keyword>
<dbReference type="RefSeq" id="WP_087280097.1">
    <property type="nucleotide sequence ID" value="NZ_CP021455.1"/>
</dbReference>
<dbReference type="EMBL" id="CP021455">
    <property type="protein sequence ID" value="ARU04803.1"/>
    <property type="molecule type" value="Genomic_DNA"/>
</dbReference>
<dbReference type="CDD" id="cd07731">
    <property type="entry name" value="ComA-like_MBL-fold"/>
    <property type="match status" value="1"/>
</dbReference>
<name>A0A1Y0EME9_9BURK</name>
<feature type="transmembrane region" description="Helical" evidence="7">
    <location>
        <begin position="601"/>
        <end position="617"/>
    </location>
</feature>
<evidence type="ECO:0000256" key="3">
    <source>
        <dbReference type="ARBA" id="ARBA00022692"/>
    </source>
</evidence>
<dbReference type="AlphaFoldDB" id="A0A1Y0EME9"/>
<gene>
    <name evidence="9" type="ORF">CCO03_09035</name>
</gene>
<keyword evidence="4 7" id="KW-1133">Transmembrane helix</keyword>
<dbReference type="NCBIfam" id="TIGR00360">
    <property type="entry name" value="ComEC_N-term"/>
    <property type="match status" value="1"/>
</dbReference>
<evidence type="ECO:0000256" key="2">
    <source>
        <dbReference type="ARBA" id="ARBA00022475"/>
    </source>
</evidence>
<dbReference type="Gene3D" id="3.60.15.10">
    <property type="entry name" value="Ribonuclease Z/Hydroxyacylglutathione hydrolase-like"/>
    <property type="match status" value="1"/>
</dbReference>
<dbReference type="InterPro" id="IPR004797">
    <property type="entry name" value="Competence_ComEC/Rec2"/>
</dbReference>
<keyword evidence="2" id="KW-1003">Cell membrane</keyword>
<evidence type="ECO:0000313" key="9">
    <source>
        <dbReference type="EMBL" id="ARU04803.1"/>
    </source>
</evidence>
<feature type="transmembrane region" description="Helical" evidence="7">
    <location>
        <begin position="429"/>
        <end position="445"/>
    </location>
</feature>
<dbReference type="KEGG" id="cser:CCO03_09035"/>
<comment type="subcellular location">
    <subcellularLocation>
        <location evidence="1">Cell membrane</location>
        <topology evidence="1">Multi-pass membrane protein</topology>
    </subcellularLocation>
</comment>
<dbReference type="InterPro" id="IPR004477">
    <property type="entry name" value="ComEC_N"/>
</dbReference>
<dbReference type="PANTHER" id="PTHR30619:SF1">
    <property type="entry name" value="RECOMBINATION PROTEIN 2"/>
    <property type="match status" value="1"/>
</dbReference>
<dbReference type="Pfam" id="PF00753">
    <property type="entry name" value="Lactamase_B"/>
    <property type="match status" value="1"/>
</dbReference>
<dbReference type="SUPFAM" id="SSF56281">
    <property type="entry name" value="Metallo-hydrolase/oxidoreductase"/>
    <property type="match status" value="1"/>
</dbReference>
<dbReference type="GO" id="GO:0005886">
    <property type="term" value="C:plasma membrane"/>
    <property type="evidence" value="ECO:0007669"/>
    <property type="project" value="UniProtKB-SubCell"/>
</dbReference>
<feature type="transmembrane region" description="Helical" evidence="7">
    <location>
        <begin position="390"/>
        <end position="408"/>
    </location>
</feature>
<dbReference type="Pfam" id="PF03772">
    <property type="entry name" value="Competence"/>
    <property type="match status" value="1"/>
</dbReference>
<evidence type="ECO:0000256" key="6">
    <source>
        <dbReference type="SAM" id="MobiDB-lite"/>
    </source>
</evidence>
<feature type="transmembrane region" description="Helical" evidence="7">
    <location>
        <begin position="82"/>
        <end position="101"/>
    </location>
</feature>
<feature type="transmembrane region" description="Helical" evidence="7">
    <location>
        <begin position="539"/>
        <end position="564"/>
    </location>
</feature>
<keyword evidence="10" id="KW-1185">Reference proteome</keyword>
<feature type="transmembrane region" description="Helical" evidence="7">
    <location>
        <begin position="624"/>
        <end position="640"/>
    </location>
</feature>
<dbReference type="InterPro" id="IPR052159">
    <property type="entry name" value="Competence_DNA_uptake"/>
</dbReference>
<feature type="region of interest" description="Disordered" evidence="6">
    <location>
        <begin position="476"/>
        <end position="498"/>
    </location>
</feature>
<evidence type="ECO:0000313" key="10">
    <source>
        <dbReference type="Proteomes" id="UP000196138"/>
    </source>
</evidence>
<dbReference type="InterPro" id="IPR035681">
    <property type="entry name" value="ComA-like_MBL"/>
</dbReference>
<dbReference type="OrthoDB" id="9761531at2"/>
<feature type="domain" description="Metallo-beta-lactamase" evidence="8">
    <location>
        <begin position="659"/>
        <end position="864"/>
    </location>
</feature>
<evidence type="ECO:0000256" key="4">
    <source>
        <dbReference type="ARBA" id="ARBA00022989"/>
    </source>
</evidence>
<dbReference type="PANTHER" id="PTHR30619">
    <property type="entry name" value="DNA INTERNALIZATION/COMPETENCE PROTEIN COMEC/REC2"/>
    <property type="match status" value="1"/>
</dbReference>
<evidence type="ECO:0000256" key="5">
    <source>
        <dbReference type="ARBA" id="ARBA00023136"/>
    </source>
</evidence>
<feature type="transmembrane region" description="Helical" evidence="7">
    <location>
        <begin position="571"/>
        <end position="589"/>
    </location>
</feature>
<sequence length="930" mass="101227">MSDSGGAGGGAVAAQDNSVWRKASQRVGELRRAGTDSRQAAGRWRERAAVALDRTWTGSWLALGWVLGTALQLQQAQLSARWCYGLACGMGLLGLACLGWLRHAAWVGRGLTGWPPPAMRKLAWLVLAGVLAWSSTGWRASMQLAQRLPANLDGSTWRLTARVADLPVRTASGMRLVLWVEQATREGDAHPASLPALPMRLQLHVADQPWPDAPEAVMARVRQLQGLRAHETWALSARLRVPRGLMNPHGFDQELWLWSRGIAATASPLWQGEVPQQVAAPTGWTLAGTRERVRQQIAQVLHAADPRSMQLVTALTMGDQSSIAEGDWQVFRDTGVAHLVSISGLHITGLAALAMGLAAGWWRLQGRLLLHLRPAWLTAQRLSRQSWSRWSGLAVALAYSAFSGWGIPAQRTVLMLAAWCVLRELGVRWPWLTQALLVMALVVAVDPWALLQAGFWLSFVAVAVLLHMTTQADVSTSQSASPSAGDSTSATSDSPPRPGWRRPWAWLTRAGWQLLRLQLLLLVALAPLTASWFGQVSLVGVLANLVAVPWVTWLITPLCLLGLLWPMAWQLAALVAEPLLAILRQMAAWPQASWQVEAAPWPWMALAAAGATLFVVVQRARQVVWWRVLAVAWMLPALFWRTPRPDSGQFEVLALDVGQGSAIVVRTARHTLLYDAGPRYGPVTDAGERVVLPLLRALGDRVDRLVLSHADADHAGGAERVLQAQPRAELWGSMAPDDPWPAMRPGWQRCAAGQHWTWDGVRFEVLFPSVHWVPNAHARNEGSCVLRVLAAPNADQAAPTVLLTGDIGQRQEAALVRDHGGDQPPFARLQAQLLMAPHHGSGGSSSEAFLQAVRPDWVLVQAGHGNRFGHPAPAMLGRARAAGAQVRVTTGCGAMQWRSAAPQVVRCQRELDRRYWHVTSPVDGGAGGAQ</sequence>
<feature type="transmembrane region" description="Helical" evidence="7">
    <location>
        <begin position="121"/>
        <end position="138"/>
    </location>
</feature>
<feature type="compositionally biased region" description="Low complexity" evidence="6">
    <location>
        <begin position="476"/>
        <end position="494"/>
    </location>
</feature>
<dbReference type="InterPro" id="IPR025405">
    <property type="entry name" value="DUF4131"/>
</dbReference>
<keyword evidence="5 7" id="KW-0472">Membrane</keyword>
<evidence type="ECO:0000256" key="7">
    <source>
        <dbReference type="SAM" id="Phobius"/>
    </source>
</evidence>
<dbReference type="Pfam" id="PF13567">
    <property type="entry name" value="DUF4131"/>
    <property type="match status" value="1"/>
</dbReference>
<protein>
    <submittedName>
        <fullName evidence="9">DNA internalization-related competence protein ComEC/Rec2</fullName>
    </submittedName>
</protein>
<dbReference type="InterPro" id="IPR001279">
    <property type="entry name" value="Metallo-B-lactamas"/>
</dbReference>
<dbReference type="NCBIfam" id="TIGR00361">
    <property type="entry name" value="ComEC_Rec2"/>
    <property type="match status" value="1"/>
</dbReference>